<proteinExistence type="predicted"/>
<keyword evidence="3" id="KW-0812">Transmembrane</keyword>
<dbReference type="CDD" id="cd02851">
    <property type="entry name" value="E_set_GO_C"/>
    <property type="match status" value="1"/>
</dbReference>
<accession>A0A854QKD0</accession>
<evidence type="ECO:0000256" key="3">
    <source>
        <dbReference type="SAM" id="Phobius"/>
    </source>
</evidence>
<dbReference type="SUPFAM" id="SSF50965">
    <property type="entry name" value="Galactose oxidase, central domain"/>
    <property type="match status" value="1"/>
</dbReference>
<keyword evidence="3" id="KW-0472">Membrane</keyword>
<dbReference type="InterPro" id="IPR009880">
    <property type="entry name" value="Glyoxal_oxidase_N"/>
</dbReference>
<evidence type="ECO:0000256" key="1">
    <source>
        <dbReference type="ARBA" id="ARBA00022729"/>
    </source>
</evidence>
<dbReference type="OrthoDB" id="2019572at2759"/>
<dbReference type="SUPFAM" id="SSF81296">
    <property type="entry name" value="E set domains"/>
    <property type="match status" value="1"/>
</dbReference>
<sequence length="790" mass="85797">MQGENRYELDETRTCVPVFLFQLPCCLDLFELISNTLFLLSDDIALKRHSHCFKERVRLVLPTSYTYTPFNTRPLYRSFNHFALSFNNSRQPLKQQKPRQRQKRRIFRTLIAQPSIHFVLWTIAPAMYSAILLSLLPLLAAAHRGPSRNLPNRAFSQQQARDGVTPGGYQIVGDSGVSAQMLFLGTETTAFILDKAENNSLQVTNDDGLTHPAWGTSYDLTNNKATPMQVSSNTFCAAGLSMATGEWAVFGGNQPVTYGGVATKDNPNVPNDFMDTDGGAAIRLLTPCDDGSCKWQEGGDELTMTSKRWYPTVEILGDGSLIVLGGDGNGGYVSTFAQNNPTYEFYPKTDNQSHYMDFLNYTVPVNLFPLTWLMPGGKLFMQAAYKTILYDLDAQQETPLPDMPYAVRVYPASAATALLPLTPANNYSATVLFCGGSAANFNLSSDGGAQFNVTAVPADNTCVRISPEDEKPTYEDDDYMLEGRSMGQFIYMPDGKMWMGNGVAMGTAGYGDEGYSIGQSYGQQPLYQPAIYDPSAPAGSRWSREGLGMTTQERMYHSSAILLADSSILVSGSNPNKDVTFEKWPTSYSVEQWYPLWYNEPRPEPSSSWPSSLSYGGEYFNVSYTPSNSSSNSDNTKVVVIRTGFSTHAMNMGQRYLELNSTYTKDEASGEVTLHVSQMPPNANIFQPGPAMIFLVVDGIPSQGKIIMVGSGKIETQSISEVATLPATSVIPAQTNSSSSDNAAGTSTASSGSSQGTSASQNVDSGATAGLRASLATVLGSAAVGLALLL</sequence>
<dbReference type="AlphaFoldDB" id="A0A854QKD0"/>
<evidence type="ECO:0000256" key="2">
    <source>
        <dbReference type="SAM" id="MobiDB-lite"/>
    </source>
</evidence>
<dbReference type="InterPro" id="IPR011043">
    <property type="entry name" value="Gal_Oxase/kelch_b-propeller"/>
</dbReference>
<dbReference type="Pfam" id="PF09118">
    <property type="entry name" value="GO-like_E_set"/>
    <property type="match status" value="1"/>
</dbReference>
<feature type="domain" description="Glyoxal oxidase N-terminal" evidence="4">
    <location>
        <begin position="276"/>
        <end position="595"/>
    </location>
</feature>
<keyword evidence="1" id="KW-0732">Signal</keyword>
<evidence type="ECO:0000259" key="5">
    <source>
        <dbReference type="Pfam" id="PF09118"/>
    </source>
</evidence>
<dbReference type="Gene3D" id="2.130.10.80">
    <property type="entry name" value="Galactose oxidase/kelch, beta-propeller"/>
    <property type="match status" value="1"/>
</dbReference>
<feature type="compositionally biased region" description="Low complexity" evidence="2">
    <location>
        <begin position="735"/>
        <end position="762"/>
    </location>
</feature>
<dbReference type="InterPro" id="IPR015202">
    <property type="entry name" value="GO-like_E_set"/>
</dbReference>
<protein>
    <submittedName>
        <fullName evidence="6">Glyoxal oxidase</fullName>
    </submittedName>
</protein>
<dbReference type="Gene3D" id="2.60.40.10">
    <property type="entry name" value="Immunoglobulins"/>
    <property type="match status" value="1"/>
</dbReference>
<reference evidence="6 7" key="1">
    <citation type="submission" date="2017-06" db="EMBL/GenBank/DDBJ databases">
        <title>Global population genomics of the pathogenic fungus Cryptococcus neoformans var. grubii.</title>
        <authorList>
            <person name="Cuomo C."/>
            <person name="Litvintseva A."/>
            <person name="Chen Y."/>
            <person name="Young S."/>
            <person name="Zeng Q."/>
            <person name="Chapman S."/>
            <person name="Gujja S."/>
            <person name="Saif S."/>
            <person name="Birren B."/>
        </authorList>
    </citation>
    <scope>NUCLEOTIDE SEQUENCE [LARGE SCALE GENOMIC DNA]</scope>
    <source>
        <strain evidence="6 7">Tu259-1</strain>
    </source>
</reference>
<gene>
    <name evidence="6" type="ORF">C361_00419</name>
</gene>
<dbReference type="Proteomes" id="UP000199727">
    <property type="component" value="Unassembled WGS sequence"/>
</dbReference>
<dbReference type="EMBL" id="AMKT01000010">
    <property type="protein sequence ID" value="OXG28770.1"/>
    <property type="molecule type" value="Genomic_DNA"/>
</dbReference>
<feature type="region of interest" description="Disordered" evidence="2">
    <location>
        <begin position="732"/>
        <end position="764"/>
    </location>
</feature>
<dbReference type="InterPro" id="IPR014756">
    <property type="entry name" value="Ig_E-set"/>
</dbReference>
<keyword evidence="3" id="KW-1133">Transmembrane helix</keyword>
<evidence type="ECO:0000313" key="6">
    <source>
        <dbReference type="EMBL" id="OXG28770.1"/>
    </source>
</evidence>
<evidence type="ECO:0000313" key="7">
    <source>
        <dbReference type="Proteomes" id="UP000199727"/>
    </source>
</evidence>
<dbReference type="PANTHER" id="PTHR32208:SF21">
    <property type="entry name" value="LOW QUALITY PROTEIN: ALDEHYDE OXIDASE GLOX-LIKE"/>
    <property type="match status" value="1"/>
</dbReference>
<dbReference type="Pfam" id="PF07250">
    <property type="entry name" value="Glyoxal_oxid_N"/>
    <property type="match status" value="1"/>
</dbReference>
<name>A0A854QKD0_CRYNE</name>
<dbReference type="PANTHER" id="PTHR32208">
    <property type="entry name" value="SECRETED PROTEIN-RELATED"/>
    <property type="match status" value="1"/>
</dbReference>
<dbReference type="InterPro" id="IPR013783">
    <property type="entry name" value="Ig-like_fold"/>
</dbReference>
<feature type="domain" description="Galactose oxidase-like Early set" evidence="5">
    <location>
        <begin position="602"/>
        <end position="709"/>
    </location>
</feature>
<feature type="transmembrane region" description="Helical" evidence="3">
    <location>
        <begin position="118"/>
        <end position="140"/>
    </location>
</feature>
<comment type="caution">
    <text evidence="6">The sequence shown here is derived from an EMBL/GenBank/DDBJ whole genome shotgun (WGS) entry which is preliminary data.</text>
</comment>
<dbReference type="InterPro" id="IPR037293">
    <property type="entry name" value="Gal_Oxidase_central_sf"/>
</dbReference>
<evidence type="ECO:0000259" key="4">
    <source>
        <dbReference type="Pfam" id="PF07250"/>
    </source>
</evidence>
<organism evidence="6 7">
    <name type="scientific">Cryptococcus neoformans Tu259-1</name>
    <dbReference type="NCBI Taxonomy" id="1230072"/>
    <lineage>
        <taxon>Eukaryota</taxon>
        <taxon>Fungi</taxon>
        <taxon>Dikarya</taxon>
        <taxon>Basidiomycota</taxon>
        <taxon>Agaricomycotina</taxon>
        <taxon>Tremellomycetes</taxon>
        <taxon>Tremellales</taxon>
        <taxon>Cryptococcaceae</taxon>
        <taxon>Cryptococcus</taxon>
        <taxon>Cryptococcus neoformans species complex</taxon>
    </lineage>
</organism>